<accession>A0A2V1JRB1</accession>
<dbReference type="InterPro" id="IPR050250">
    <property type="entry name" value="Macrolide_Exporter_MacB"/>
</dbReference>
<dbReference type="AlphaFoldDB" id="A0A2V1JRB1"/>
<dbReference type="Pfam" id="PF02687">
    <property type="entry name" value="FtsX"/>
    <property type="match status" value="2"/>
</dbReference>
<feature type="transmembrane region" description="Helical" evidence="7">
    <location>
        <begin position="784"/>
        <end position="804"/>
    </location>
</feature>
<evidence type="ECO:0000256" key="5">
    <source>
        <dbReference type="ARBA" id="ARBA00023136"/>
    </source>
</evidence>
<comment type="similarity">
    <text evidence="6">Belongs to the ABC-4 integral membrane protein family.</text>
</comment>
<keyword evidence="4 7" id="KW-1133">Transmembrane helix</keyword>
<comment type="subcellular location">
    <subcellularLocation>
        <location evidence="1">Cell membrane</location>
        <topology evidence="1">Multi-pass membrane protein</topology>
    </subcellularLocation>
</comment>
<protein>
    <recommendedName>
        <fullName evidence="8">ABC3 transporter permease C-terminal domain-containing protein</fullName>
    </recommendedName>
</protein>
<feature type="transmembrane region" description="Helical" evidence="7">
    <location>
        <begin position="741"/>
        <end position="764"/>
    </location>
</feature>
<evidence type="ECO:0000256" key="7">
    <source>
        <dbReference type="SAM" id="Phobius"/>
    </source>
</evidence>
<evidence type="ECO:0000256" key="1">
    <source>
        <dbReference type="ARBA" id="ARBA00004651"/>
    </source>
</evidence>
<dbReference type="PANTHER" id="PTHR30572:SF4">
    <property type="entry name" value="ABC TRANSPORTER PERMEASE YTRF"/>
    <property type="match status" value="1"/>
</dbReference>
<dbReference type="EMBL" id="JRFU01000145">
    <property type="protein sequence ID" value="PWE85893.1"/>
    <property type="molecule type" value="Genomic_DNA"/>
</dbReference>
<feature type="transmembrane region" description="Helical" evidence="7">
    <location>
        <begin position="435"/>
        <end position="456"/>
    </location>
</feature>
<gene>
    <name evidence="9" type="ORF">LG34_13010</name>
</gene>
<evidence type="ECO:0000259" key="8">
    <source>
        <dbReference type="Pfam" id="PF02687"/>
    </source>
</evidence>
<evidence type="ECO:0000256" key="4">
    <source>
        <dbReference type="ARBA" id="ARBA00022989"/>
    </source>
</evidence>
<feature type="transmembrane region" description="Helical" evidence="7">
    <location>
        <begin position="20"/>
        <end position="40"/>
    </location>
</feature>
<keyword evidence="3 7" id="KW-0812">Transmembrane</keyword>
<reference evidence="9 10" key="1">
    <citation type="submission" date="2014-09" db="EMBL/GenBank/DDBJ databases">
        <title>Butyrate-producing bacteria isolated from human gut.</title>
        <authorList>
            <person name="Zhang Q."/>
            <person name="Zhao L."/>
        </authorList>
    </citation>
    <scope>NUCLEOTIDE SEQUENCE [LARGE SCALE GENOMIC DNA]</scope>
    <source>
        <strain evidence="9 10">21</strain>
    </source>
</reference>
<evidence type="ECO:0000256" key="3">
    <source>
        <dbReference type="ARBA" id="ARBA00022692"/>
    </source>
</evidence>
<dbReference type="GO" id="GO:0005886">
    <property type="term" value="C:plasma membrane"/>
    <property type="evidence" value="ECO:0007669"/>
    <property type="project" value="UniProtKB-SubCell"/>
</dbReference>
<dbReference type="Proteomes" id="UP000245288">
    <property type="component" value="Unassembled WGS sequence"/>
</dbReference>
<dbReference type="InterPro" id="IPR003838">
    <property type="entry name" value="ABC3_permease_C"/>
</dbReference>
<feature type="transmembrane region" description="Helical" evidence="7">
    <location>
        <begin position="314"/>
        <end position="338"/>
    </location>
</feature>
<keyword evidence="2" id="KW-1003">Cell membrane</keyword>
<dbReference type="OrthoDB" id="9793166at2"/>
<feature type="transmembrane region" description="Helical" evidence="7">
    <location>
        <begin position="259"/>
        <end position="282"/>
    </location>
</feature>
<keyword evidence="10" id="KW-1185">Reference proteome</keyword>
<proteinExistence type="inferred from homology"/>
<evidence type="ECO:0000313" key="9">
    <source>
        <dbReference type="EMBL" id="PWE85893.1"/>
    </source>
</evidence>
<dbReference type="GO" id="GO:0022857">
    <property type="term" value="F:transmembrane transporter activity"/>
    <property type="evidence" value="ECO:0007669"/>
    <property type="project" value="TreeGrafter"/>
</dbReference>
<comment type="caution">
    <text evidence="9">The sequence shown here is derived from an EMBL/GenBank/DDBJ whole genome shotgun (WGS) entry which is preliminary data.</text>
</comment>
<evidence type="ECO:0000313" key="10">
    <source>
        <dbReference type="Proteomes" id="UP000245288"/>
    </source>
</evidence>
<keyword evidence="5 7" id="KW-0472">Membrane</keyword>
<organism evidence="9 10">
    <name type="scientific">Eubacterium ramulus</name>
    <dbReference type="NCBI Taxonomy" id="39490"/>
    <lineage>
        <taxon>Bacteria</taxon>
        <taxon>Bacillati</taxon>
        <taxon>Bacillota</taxon>
        <taxon>Clostridia</taxon>
        <taxon>Eubacteriales</taxon>
        <taxon>Eubacteriaceae</taxon>
        <taxon>Eubacterium</taxon>
    </lineage>
</organism>
<feature type="transmembrane region" description="Helical" evidence="7">
    <location>
        <begin position="363"/>
        <end position="383"/>
    </location>
</feature>
<name>A0A2V1JRB1_EUBRA</name>
<feature type="transmembrane region" description="Helical" evidence="7">
    <location>
        <begin position="691"/>
        <end position="713"/>
    </location>
</feature>
<evidence type="ECO:0000256" key="6">
    <source>
        <dbReference type="ARBA" id="ARBA00038076"/>
    </source>
</evidence>
<dbReference type="PANTHER" id="PTHR30572">
    <property type="entry name" value="MEMBRANE COMPONENT OF TRANSPORTER-RELATED"/>
    <property type="match status" value="1"/>
</dbReference>
<feature type="domain" description="ABC3 transporter permease C-terminal" evidence="8">
    <location>
        <begin position="692"/>
        <end position="809"/>
    </location>
</feature>
<evidence type="ECO:0000256" key="2">
    <source>
        <dbReference type="ARBA" id="ARBA00022475"/>
    </source>
</evidence>
<sequence>MKMTTRVAYCNMRHYKSKNILIGIAIILTTLLLFVIPSIGKDMVEVNFAVINKIYPTWHALYRNVDESTVMKLAAHHDVKTYGLRSDAGYMNLEDATVSMMYMDRTGMELYKVKLKEGQLPQKENDIVVSKGILEALGQNGKIGDTITVPYQILKDDGLDYTKEKDFRICGFLADNESSKEQKQYTSLVSEAFLKAEIPVEQVKYRFLLQVNGQKGNTTADYTETIQNIARQFGISEDDMNINKEYLAANYVDPATIPVIVGIMLIVVLAGIITIYSVYYVSMNQRVREFGKLKAIGATKRQLRQIVLREGMGVALFAIPIGLLIGTVAVKVVLLQFVEHAKDSNVLITEAYKVVAKGEVQLYYWWIYLLAIAVTLCTVYLSLMKPMRMAAKVSEIEAMRYQGGSKRQKSSRKGYQFLNIGRLTKRNLAENKKKSTITIVSMAVTGIFVMMVATVLSCANPMESAKSSIVGQYEISPIVESGNKEHPEYEWAEVQKNNPLNEGLKQQIEELDGVERVDVFTALKVSGGPFEEKIGTEFINGVPEEYAEELKKGITEGNVTYEELKSGDKVILDRALLHWYPDIKVGDKLKLNIHDGDNTFQKEIEVAAIGEYGRGLTNYNCLIMAKEGAEKLTINNSSSYFQVIADKDYDEALEASLQAIVDGSGRLQMRTWKNEYDTWENAMQMTRGACYAFIIILAAISIMNLINTMINSVHVRKKELGMMQAIGMSDRQLMKMLQLEGIFYTVGTLIISIGVGSLAGYPLFLYAKRTGMFDISTYHYPVTAAIIIILTLFVIQMLLAIFIAKSVRKDSLIERIRFSE</sequence>
<feature type="domain" description="ABC3 transporter permease C-terminal" evidence="8">
    <location>
        <begin position="263"/>
        <end position="389"/>
    </location>
</feature>